<accession>A0A2S6FVL6</accession>
<evidence type="ECO:0000313" key="8">
    <source>
        <dbReference type="Proteomes" id="UP000239863"/>
    </source>
</evidence>
<evidence type="ECO:0000256" key="1">
    <source>
        <dbReference type="ARBA" id="ARBA00004141"/>
    </source>
</evidence>
<keyword evidence="7" id="KW-0436">Ligase</keyword>
<feature type="transmembrane region" description="Helical" evidence="5">
    <location>
        <begin position="99"/>
        <end position="119"/>
    </location>
</feature>
<dbReference type="AlphaFoldDB" id="A0A2S6FVL6"/>
<dbReference type="Proteomes" id="UP000239863">
    <property type="component" value="Unassembled WGS sequence"/>
</dbReference>
<feature type="transmembrane region" description="Helical" evidence="5">
    <location>
        <begin position="131"/>
        <end position="151"/>
    </location>
</feature>
<evidence type="ECO:0000313" key="7">
    <source>
        <dbReference type="EMBL" id="PPK46402.1"/>
    </source>
</evidence>
<evidence type="ECO:0000259" key="6">
    <source>
        <dbReference type="Pfam" id="PF04932"/>
    </source>
</evidence>
<evidence type="ECO:0000256" key="5">
    <source>
        <dbReference type="SAM" id="Phobius"/>
    </source>
</evidence>
<evidence type="ECO:0000256" key="3">
    <source>
        <dbReference type="ARBA" id="ARBA00022989"/>
    </source>
</evidence>
<dbReference type="InterPro" id="IPR051533">
    <property type="entry name" value="WaaL-like"/>
</dbReference>
<keyword evidence="3 5" id="KW-1133">Transmembrane helix</keyword>
<dbReference type="PANTHER" id="PTHR37422">
    <property type="entry name" value="TEICHURONIC ACID BIOSYNTHESIS PROTEIN TUAE"/>
    <property type="match status" value="1"/>
</dbReference>
<feature type="transmembrane region" description="Helical" evidence="5">
    <location>
        <begin position="255"/>
        <end position="272"/>
    </location>
</feature>
<feature type="transmembrane region" description="Helical" evidence="5">
    <location>
        <begin position="12"/>
        <end position="29"/>
    </location>
</feature>
<feature type="transmembrane region" description="Helical" evidence="5">
    <location>
        <begin position="226"/>
        <end position="243"/>
    </location>
</feature>
<dbReference type="PANTHER" id="PTHR37422:SF13">
    <property type="entry name" value="LIPOPOLYSACCHARIDE BIOSYNTHESIS PROTEIN PA4999-RELATED"/>
    <property type="match status" value="1"/>
</dbReference>
<feature type="transmembrane region" description="Helical" evidence="5">
    <location>
        <begin position="171"/>
        <end position="196"/>
    </location>
</feature>
<comment type="subcellular location">
    <subcellularLocation>
        <location evidence="1">Membrane</location>
        <topology evidence="1">Multi-pass membrane protein</topology>
    </subcellularLocation>
</comment>
<dbReference type="GO" id="GO:0016020">
    <property type="term" value="C:membrane"/>
    <property type="evidence" value="ECO:0007669"/>
    <property type="project" value="UniProtKB-SubCell"/>
</dbReference>
<evidence type="ECO:0000256" key="4">
    <source>
        <dbReference type="ARBA" id="ARBA00023136"/>
    </source>
</evidence>
<proteinExistence type="predicted"/>
<comment type="caution">
    <text evidence="7">The sequence shown here is derived from an EMBL/GenBank/DDBJ whole genome shotgun (WGS) entry which is preliminary data.</text>
</comment>
<dbReference type="InterPro" id="IPR007016">
    <property type="entry name" value="O-antigen_ligase-rel_domated"/>
</dbReference>
<dbReference type="EMBL" id="PTIS01000016">
    <property type="protein sequence ID" value="PPK46402.1"/>
    <property type="molecule type" value="Genomic_DNA"/>
</dbReference>
<dbReference type="STRING" id="37659.GCA_000703125_01384"/>
<dbReference type="Pfam" id="PF04932">
    <property type="entry name" value="Wzy_C"/>
    <property type="match status" value="1"/>
</dbReference>
<name>A0A2S6FVL6_9CLOT</name>
<dbReference type="OrthoDB" id="1928282at2"/>
<organism evidence="7 8">
    <name type="scientific">Clostridium algidicarnis DSM 15099</name>
    <dbReference type="NCBI Taxonomy" id="1121295"/>
    <lineage>
        <taxon>Bacteria</taxon>
        <taxon>Bacillati</taxon>
        <taxon>Bacillota</taxon>
        <taxon>Clostridia</taxon>
        <taxon>Eubacteriales</taxon>
        <taxon>Clostridiaceae</taxon>
        <taxon>Clostridium</taxon>
    </lineage>
</organism>
<feature type="transmembrane region" description="Helical" evidence="5">
    <location>
        <begin position="422"/>
        <end position="444"/>
    </location>
</feature>
<sequence length="449" mass="52382">MTSKNKNSYIETLIPIIILFVSTTGWYSLDYVGMKAFWIGFFVLSFTYAFLILKDFRGNIDIKKLVTNKYNILLILYSVWVSISYLYNYQGRGSLLYTFKIWFMIIFYIILTEIYIDNITKENKKILIHNISKFIFILGVFHSLVGLYQFITLSNKIFGVVISDWPSYNPAAMYGNVNGFGTYLFISIICGFNLFIEGLNKKSNKYTAFLLIFQMYMIYLTVARTSIVALIAYFVFIFILLLVKKKELLVKIFSKNNVILLIVCNLIMFSIIKLPEYRGYINRLLNKDYVSEERTADDMLKEKNSKGFNNRNIIWKAVGDNYTEYIYFGDGLKYNILDRIDVVNVISERSEGVDRISYHNTLVRYFASNGMLGLVLFLAMYFAIPLKLTINMIKRREIDMESSIIIILLAVIFMYMQMEEVYIGEIGFMSIITNFVLGYGSTLLTKRQR</sequence>
<keyword evidence="4 5" id="KW-0472">Membrane</keyword>
<dbReference type="RefSeq" id="WP_104410463.1">
    <property type="nucleotide sequence ID" value="NZ_PTIS01000016.1"/>
</dbReference>
<dbReference type="GO" id="GO:0016874">
    <property type="term" value="F:ligase activity"/>
    <property type="evidence" value="ECO:0007669"/>
    <property type="project" value="UniProtKB-KW"/>
</dbReference>
<feature type="transmembrane region" description="Helical" evidence="5">
    <location>
        <begin position="365"/>
        <end position="386"/>
    </location>
</feature>
<reference evidence="7 8" key="1">
    <citation type="submission" date="2018-02" db="EMBL/GenBank/DDBJ databases">
        <title>Genomic Encyclopedia of Archaeal and Bacterial Type Strains, Phase II (KMG-II): from individual species to whole genera.</title>
        <authorList>
            <person name="Goeker M."/>
        </authorList>
    </citation>
    <scope>NUCLEOTIDE SEQUENCE [LARGE SCALE GENOMIC DNA]</scope>
    <source>
        <strain evidence="7 8">DSM 15099</strain>
    </source>
</reference>
<protein>
    <submittedName>
        <fullName evidence="7">O-antigen ligase</fullName>
    </submittedName>
</protein>
<feature type="transmembrane region" description="Helical" evidence="5">
    <location>
        <begin position="35"/>
        <end position="53"/>
    </location>
</feature>
<feature type="transmembrane region" description="Helical" evidence="5">
    <location>
        <begin position="65"/>
        <end position="87"/>
    </location>
</feature>
<keyword evidence="2 5" id="KW-0812">Transmembrane</keyword>
<feature type="domain" description="O-antigen ligase-related" evidence="6">
    <location>
        <begin position="210"/>
        <end position="378"/>
    </location>
</feature>
<evidence type="ECO:0000256" key="2">
    <source>
        <dbReference type="ARBA" id="ARBA00022692"/>
    </source>
</evidence>
<gene>
    <name evidence="7" type="ORF">BD821_11649</name>
</gene>